<dbReference type="GO" id="GO:0016491">
    <property type="term" value="F:oxidoreductase activity"/>
    <property type="evidence" value="ECO:0007669"/>
    <property type="project" value="UniProtKB-KW"/>
</dbReference>
<dbReference type="SUPFAM" id="SSF51735">
    <property type="entry name" value="NAD(P)-binding Rossmann-fold domains"/>
    <property type="match status" value="1"/>
</dbReference>
<gene>
    <name evidence="4" type="ORF">LX83_001488</name>
</gene>
<name>A0AAE3KJS6_9PSEU</name>
<protein>
    <submittedName>
        <fullName evidence="4">Short-chain dehydrogenase</fullName>
    </submittedName>
</protein>
<dbReference type="InterPro" id="IPR002347">
    <property type="entry name" value="SDR_fam"/>
</dbReference>
<accession>A0AAE3KJS6</accession>
<evidence type="ECO:0000256" key="1">
    <source>
        <dbReference type="ARBA" id="ARBA00006484"/>
    </source>
</evidence>
<dbReference type="InterPro" id="IPR036291">
    <property type="entry name" value="NAD(P)-bd_dom_sf"/>
</dbReference>
<evidence type="ECO:0000313" key="4">
    <source>
        <dbReference type="EMBL" id="MCP2164648.1"/>
    </source>
</evidence>
<comment type="similarity">
    <text evidence="1 3">Belongs to the short-chain dehydrogenases/reductases (SDR) family.</text>
</comment>
<keyword evidence="5" id="KW-1185">Reference proteome</keyword>
<evidence type="ECO:0000256" key="3">
    <source>
        <dbReference type="RuleBase" id="RU000363"/>
    </source>
</evidence>
<dbReference type="PRINTS" id="PR00080">
    <property type="entry name" value="SDRFAMILY"/>
</dbReference>
<dbReference type="PRINTS" id="PR00081">
    <property type="entry name" value="GDHRDH"/>
</dbReference>
<comment type="caution">
    <text evidence="4">The sequence shown here is derived from an EMBL/GenBank/DDBJ whole genome shotgun (WGS) entry which is preliminary data.</text>
</comment>
<sequence>MAGKVCLVTGASSGIGHATALELLRAGHTVYGAARRVNRMDAITSAGGRALAMDVTSEDDLERGIRTIVAEQQRIDVLVNNAGSGLHGAIEDVPMTRARDQFEVNVFAPARLVQLVLPHMRRQRSGVIVNVSSIGGEIALPLGAWYYASKHALEAYSDSLRQEVRPFGIDVVVVQPGIIRTEFESGTADELRAISGAGAYRRMAEAMANRAETELHGRDKASDPVVVARAIRQAVESTAPRPRYAVGHLARLLLLLNKHLPDRAFDKLATRSLT</sequence>
<dbReference type="EMBL" id="JAMTCK010000003">
    <property type="protein sequence ID" value="MCP2164648.1"/>
    <property type="molecule type" value="Genomic_DNA"/>
</dbReference>
<dbReference type="PANTHER" id="PTHR44169">
    <property type="entry name" value="NADPH-DEPENDENT 1-ACYLDIHYDROXYACETONE PHOSPHATE REDUCTASE"/>
    <property type="match status" value="1"/>
</dbReference>
<dbReference type="NCBIfam" id="NF004826">
    <property type="entry name" value="PRK06182.1"/>
    <property type="match status" value="1"/>
</dbReference>
<dbReference type="CDD" id="cd05374">
    <property type="entry name" value="17beta-HSD-like_SDR_c"/>
    <property type="match status" value="1"/>
</dbReference>
<dbReference type="Proteomes" id="UP001206128">
    <property type="component" value="Unassembled WGS sequence"/>
</dbReference>
<reference evidence="4" key="1">
    <citation type="submission" date="2022-06" db="EMBL/GenBank/DDBJ databases">
        <title>Genomic Encyclopedia of Archaeal and Bacterial Type Strains, Phase II (KMG-II): from individual species to whole genera.</title>
        <authorList>
            <person name="Goeker M."/>
        </authorList>
    </citation>
    <scope>NUCLEOTIDE SEQUENCE</scope>
    <source>
        <strain evidence="4">DSM 43935</strain>
    </source>
</reference>
<evidence type="ECO:0000313" key="5">
    <source>
        <dbReference type="Proteomes" id="UP001206128"/>
    </source>
</evidence>
<evidence type="ECO:0000256" key="2">
    <source>
        <dbReference type="ARBA" id="ARBA00023002"/>
    </source>
</evidence>
<dbReference type="Pfam" id="PF00106">
    <property type="entry name" value="adh_short"/>
    <property type="match status" value="1"/>
</dbReference>
<dbReference type="PANTHER" id="PTHR44169:SF6">
    <property type="entry name" value="NADPH-DEPENDENT 1-ACYLDIHYDROXYACETONE PHOSPHATE REDUCTASE"/>
    <property type="match status" value="1"/>
</dbReference>
<proteinExistence type="inferred from homology"/>
<dbReference type="RefSeq" id="WP_253768496.1">
    <property type="nucleotide sequence ID" value="NZ_JAMTCK010000003.1"/>
</dbReference>
<organism evidence="4 5">
    <name type="scientific">Goodfellowiella coeruleoviolacea</name>
    <dbReference type="NCBI Taxonomy" id="334858"/>
    <lineage>
        <taxon>Bacteria</taxon>
        <taxon>Bacillati</taxon>
        <taxon>Actinomycetota</taxon>
        <taxon>Actinomycetes</taxon>
        <taxon>Pseudonocardiales</taxon>
        <taxon>Pseudonocardiaceae</taxon>
        <taxon>Goodfellowiella</taxon>
    </lineage>
</organism>
<keyword evidence="2" id="KW-0560">Oxidoreductase</keyword>
<dbReference type="Gene3D" id="3.40.50.720">
    <property type="entry name" value="NAD(P)-binding Rossmann-like Domain"/>
    <property type="match status" value="1"/>
</dbReference>
<dbReference type="AlphaFoldDB" id="A0AAE3KJS6"/>